<protein>
    <submittedName>
        <fullName evidence="2">Uncharacterized protein</fullName>
    </submittedName>
</protein>
<accession>A0A9W8QDF4</accession>
<evidence type="ECO:0000256" key="1">
    <source>
        <dbReference type="SAM" id="MobiDB-lite"/>
    </source>
</evidence>
<name>A0A9W8QDF4_AKAMU</name>
<dbReference type="AlphaFoldDB" id="A0A9W8QDF4"/>
<organism evidence="2 3">
    <name type="scientific">Akanthomyces muscarius</name>
    <name type="common">Entomopathogenic fungus</name>
    <name type="synonym">Lecanicillium muscarium</name>
    <dbReference type="NCBI Taxonomy" id="2231603"/>
    <lineage>
        <taxon>Eukaryota</taxon>
        <taxon>Fungi</taxon>
        <taxon>Dikarya</taxon>
        <taxon>Ascomycota</taxon>
        <taxon>Pezizomycotina</taxon>
        <taxon>Sordariomycetes</taxon>
        <taxon>Hypocreomycetidae</taxon>
        <taxon>Hypocreales</taxon>
        <taxon>Cordycipitaceae</taxon>
        <taxon>Akanthomyces</taxon>
    </lineage>
</organism>
<dbReference type="RefSeq" id="XP_056054258.1">
    <property type="nucleotide sequence ID" value="XM_056197184.1"/>
</dbReference>
<keyword evidence="3" id="KW-1185">Reference proteome</keyword>
<feature type="compositionally biased region" description="Polar residues" evidence="1">
    <location>
        <begin position="47"/>
        <end position="66"/>
    </location>
</feature>
<proteinExistence type="predicted"/>
<feature type="compositionally biased region" description="Low complexity" evidence="1">
    <location>
        <begin position="71"/>
        <end position="85"/>
    </location>
</feature>
<feature type="compositionally biased region" description="Basic and acidic residues" evidence="1">
    <location>
        <begin position="87"/>
        <end position="102"/>
    </location>
</feature>
<dbReference type="EMBL" id="JAJHUN010000008">
    <property type="protein sequence ID" value="KAJ4153600.1"/>
    <property type="molecule type" value="Genomic_DNA"/>
</dbReference>
<dbReference type="KEGG" id="amus:LMH87_010083"/>
<gene>
    <name evidence="2" type="ORF">LMH87_010083</name>
</gene>
<dbReference type="GeneID" id="80897242"/>
<evidence type="ECO:0000313" key="2">
    <source>
        <dbReference type="EMBL" id="KAJ4153600.1"/>
    </source>
</evidence>
<dbReference type="Proteomes" id="UP001144673">
    <property type="component" value="Chromosome 5"/>
</dbReference>
<comment type="caution">
    <text evidence="2">The sequence shown here is derived from an EMBL/GenBank/DDBJ whole genome shotgun (WGS) entry which is preliminary data.</text>
</comment>
<feature type="region of interest" description="Disordered" evidence="1">
    <location>
        <begin position="47"/>
        <end position="121"/>
    </location>
</feature>
<sequence>MIKRPLCQKNHYRGDKRIRRVNTCLKFNQNMDNCLGLKIFNMSETQHTSLPVRSTQEPDPSKTDTQGAKHAAAASPRATTTSWTPNFERRQSWSAQDRKHELQMAAVDDVRTGPGFTERSS</sequence>
<reference evidence="2" key="1">
    <citation type="journal article" date="2023" name="Access Microbiol">
        <title>De-novo genome assembly for Akanthomyces muscarius, a biocontrol agent of insect agricultural pests.</title>
        <authorList>
            <person name="Erdos Z."/>
            <person name="Studholme D.J."/>
            <person name="Raymond B."/>
            <person name="Sharma M."/>
        </authorList>
    </citation>
    <scope>NUCLEOTIDE SEQUENCE</scope>
    <source>
        <strain evidence="2">Ve6</strain>
    </source>
</reference>
<evidence type="ECO:0000313" key="3">
    <source>
        <dbReference type="Proteomes" id="UP001144673"/>
    </source>
</evidence>